<evidence type="ECO:0000313" key="12">
    <source>
        <dbReference type="Proteomes" id="UP000019760"/>
    </source>
</evidence>
<accession>A0A023D7D6</accession>
<dbReference type="InterPro" id="IPR011060">
    <property type="entry name" value="RibuloseP-bd_barrel"/>
</dbReference>
<dbReference type="GO" id="GO:0000162">
    <property type="term" value="P:L-tryptophan biosynthetic process"/>
    <property type="evidence" value="ECO:0007669"/>
    <property type="project" value="UniProtKB-UniRule"/>
</dbReference>
<keyword evidence="12" id="KW-1185">Reference proteome</keyword>
<feature type="domain" description="N-(5'phosphoribosyl) anthranilate isomerase (PRAI)" evidence="10">
    <location>
        <begin position="10"/>
        <end position="209"/>
    </location>
</feature>
<dbReference type="EMBL" id="BAND01000096">
    <property type="protein sequence ID" value="GAJ30014.1"/>
    <property type="molecule type" value="Genomic_DNA"/>
</dbReference>
<evidence type="ECO:0000256" key="9">
    <source>
        <dbReference type="HAMAP-Rule" id="MF_00135"/>
    </source>
</evidence>
<evidence type="ECO:0000256" key="2">
    <source>
        <dbReference type="ARBA" id="ARBA00004664"/>
    </source>
</evidence>
<dbReference type="InterPro" id="IPR001240">
    <property type="entry name" value="PRAI_dom"/>
</dbReference>
<evidence type="ECO:0000313" key="11">
    <source>
        <dbReference type="EMBL" id="GAJ30014.1"/>
    </source>
</evidence>
<dbReference type="PANTHER" id="PTHR42894:SF1">
    <property type="entry name" value="N-(5'-PHOSPHORIBOSYL)ANTHRANILATE ISOMERASE"/>
    <property type="match status" value="1"/>
</dbReference>
<dbReference type="OrthoDB" id="9796196at2"/>
<reference evidence="11 12" key="2">
    <citation type="journal article" date="2014" name="FEMS Microbiol. Lett.">
        <title>Draft genomic DNA sequence of the facultatively methylotrophic bacterium Acidomonas methanolica type strain MB58.</title>
        <authorList>
            <person name="Higashiura N."/>
            <person name="Hadano H."/>
            <person name="Hirakawa H."/>
            <person name="Matsutani M."/>
            <person name="Takabe S."/>
            <person name="Matsushita K."/>
            <person name="Azuma Y."/>
        </authorList>
    </citation>
    <scope>NUCLEOTIDE SEQUENCE [LARGE SCALE GENOMIC DNA]</scope>
    <source>
        <strain evidence="11 12">MB58</strain>
    </source>
</reference>
<protein>
    <recommendedName>
        <fullName evidence="4 9">N-(5'-phosphoribosyl)anthranilate isomerase</fullName>
        <shortName evidence="9">PRAI</shortName>
        <ecNumber evidence="3 9">5.3.1.24</ecNumber>
    </recommendedName>
</protein>
<dbReference type="HAMAP" id="MF_00135">
    <property type="entry name" value="PRAI"/>
    <property type="match status" value="1"/>
</dbReference>
<comment type="similarity">
    <text evidence="9">Belongs to the TrpF family.</text>
</comment>
<dbReference type="PANTHER" id="PTHR42894">
    <property type="entry name" value="N-(5'-PHOSPHORIBOSYL)ANTHRANILATE ISOMERASE"/>
    <property type="match status" value="1"/>
</dbReference>
<evidence type="ECO:0000256" key="5">
    <source>
        <dbReference type="ARBA" id="ARBA00022605"/>
    </source>
</evidence>
<dbReference type="Pfam" id="PF00697">
    <property type="entry name" value="PRAI"/>
    <property type="match status" value="1"/>
</dbReference>
<dbReference type="Gene3D" id="3.20.20.70">
    <property type="entry name" value="Aldolase class I"/>
    <property type="match status" value="1"/>
</dbReference>
<dbReference type="RefSeq" id="WP_042060520.1">
    <property type="nucleotide sequence ID" value="NZ_BAND01000096.1"/>
</dbReference>
<sequence length="214" mass="22681">MPDPGGDVRVKICGIVDPVALATACEAGADWVGFVFFARSPRSVTAAQVATLLHDVGPRSPQTVGLFVRASDDEVARVLDVTRLDILQIYDTPERAMAIREQFRRPVWLACGVATRTDLPETCAVDGLVIESRAPVDADRPGGNARSFDWSLTARWPAPAPWLLAGGLTPENVAAAIATSGARAVDVSSGVEDAPGRKNPGRIRNFIQAARAIG</sequence>
<dbReference type="EC" id="5.3.1.24" evidence="3 9"/>
<comment type="caution">
    <text evidence="11">The sequence shown here is derived from an EMBL/GenBank/DDBJ whole genome shotgun (WGS) entry which is preliminary data.</text>
</comment>
<evidence type="ECO:0000256" key="1">
    <source>
        <dbReference type="ARBA" id="ARBA00001164"/>
    </source>
</evidence>
<evidence type="ECO:0000259" key="10">
    <source>
        <dbReference type="Pfam" id="PF00697"/>
    </source>
</evidence>
<keyword evidence="5 9" id="KW-0028">Amino-acid biosynthesis</keyword>
<dbReference type="SUPFAM" id="SSF51366">
    <property type="entry name" value="Ribulose-phoshate binding barrel"/>
    <property type="match status" value="1"/>
</dbReference>
<dbReference type="UniPathway" id="UPA00035">
    <property type="reaction ID" value="UER00042"/>
</dbReference>
<evidence type="ECO:0000256" key="4">
    <source>
        <dbReference type="ARBA" id="ARBA00022272"/>
    </source>
</evidence>
<dbReference type="CDD" id="cd00405">
    <property type="entry name" value="PRAI"/>
    <property type="match status" value="1"/>
</dbReference>
<comment type="catalytic activity">
    <reaction evidence="1 9">
        <text>N-(5-phospho-beta-D-ribosyl)anthranilate = 1-(2-carboxyphenylamino)-1-deoxy-D-ribulose 5-phosphate</text>
        <dbReference type="Rhea" id="RHEA:21540"/>
        <dbReference type="ChEBI" id="CHEBI:18277"/>
        <dbReference type="ChEBI" id="CHEBI:58613"/>
        <dbReference type="EC" id="5.3.1.24"/>
    </reaction>
</comment>
<dbReference type="AlphaFoldDB" id="A0A023D7D6"/>
<dbReference type="InterPro" id="IPR044643">
    <property type="entry name" value="TrpF_fam"/>
</dbReference>
<evidence type="ECO:0000256" key="3">
    <source>
        <dbReference type="ARBA" id="ARBA00012572"/>
    </source>
</evidence>
<organism evidence="11 12">
    <name type="scientific">Acidomonas methanolica NBRC 104435</name>
    <dbReference type="NCBI Taxonomy" id="1231351"/>
    <lineage>
        <taxon>Bacteria</taxon>
        <taxon>Pseudomonadati</taxon>
        <taxon>Pseudomonadota</taxon>
        <taxon>Alphaproteobacteria</taxon>
        <taxon>Acetobacterales</taxon>
        <taxon>Acetobacteraceae</taxon>
        <taxon>Acidomonas</taxon>
    </lineage>
</organism>
<keyword evidence="8 9" id="KW-0413">Isomerase</keyword>
<reference evidence="12" key="1">
    <citation type="journal article" date="2014" name="FEMS Microbiol. Lett.">
        <title>Draft Genomic DNA Sequence of the Facultatively Methylotrophic Bacterium Acidomonas methanolica type strain MB58.</title>
        <authorList>
            <person name="Higashiura N."/>
            <person name="Hadano H."/>
            <person name="Hirakawa H."/>
            <person name="Matsutani M."/>
            <person name="Takabe S."/>
            <person name="Matsushita K."/>
            <person name="Azuma Y."/>
        </authorList>
    </citation>
    <scope>NUCLEOTIDE SEQUENCE [LARGE SCALE GENOMIC DNA]</scope>
    <source>
        <strain evidence="12">MB58</strain>
    </source>
</reference>
<comment type="pathway">
    <text evidence="2 9">Amino-acid biosynthesis; L-tryptophan biosynthesis; L-tryptophan from chorismate: step 3/5.</text>
</comment>
<dbReference type="InterPro" id="IPR013785">
    <property type="entry name" value="Aldolase_TIM"/>
</dbReference>
<name>A0A023D7D6_ACIMT</name>
<keyword evidence="7 9" id="KW-0057">Aromatic amino acid biosynthesis</keyword>
<evidence type="ECO:0000256" key="6">
    <source>
        <dbReference type="ARBA" id="ARBA00022822"/>
    </source>
</evidence>
<dbReference type="GO" id="GO:0004640">
    <property type="term" value="F:phosphoribosylanthranilate isomerase activity"/>
    <property type="evidence" value="ECO:0007669"/>
    <property type="project" value="UniProtKB-UniRule"/>
</dbReference>
<evidence type="ECO:0000256" key="7">
    <source>
        <dbReference type="ARBA" id="ARBA00023141"/>
    </source>
</evidence>
<evidence type="ECO:0000256" key="8">
    <source>
        <dbReference type="ARBA" id="ARBA00023235"/>
    </source>
</evidence>
<dbReference type="Proteomes" id="UP000019760">
    <property type="component" value="Unassembled WGS sequence"/>
</dbReference>
<gene>
    <name evidence="9" type="primary">trpF</name>
    <name evidence="11" type="ORF">Amme_097_009</name>
</gene>
<keyword evidence="6 9" id="KW-0822">Tryptophan biosynthesis</keyword>
<proteinExistence type="inferred from homology"/>